<dbReference type="InterPro" id="IPR003657">
    <property type="entry name" value="WRKY_dom"/>
</dbReference>
<reference evidence="8" key="2">
    <citation type="submission" date="2017-02" db="EMBL/GenBank/DDBJ databases">
        <title>Sunflower complete genome.</title>
        <authorList>
            <person name="Langlade N."/>
            <person name="Munos S."/>
        </authorList>
    </citation>
    <scope>NUCLEOTIDE SEQUENCE [LARGE SCALE GENOMIC DNA]</scope>
    <source>
        <tissue evidence="8">Leaves</tissue>
    </source>
</reference>
<organism evidence="8 9">
    <name type="scientific">Helianthus annuus</name>
    <name type="common">Common sunflower</name>
    <dbReference type="NCBI Taxonomy" id="4232"/>
    <lineage>
        <taxon>Eukaryota</taxon>
        <taxon>Viridiplantae</taxon>
        <taxon>Streptophyta</taxon>
        <taxon>Embryophyta</taxon>
        <taxon>Tracheophyta</taxon>
        <taxon>Spermatophyta</taxon>
        <taxon>Magnoliopsida</taxon>
        <taxon>eudicotyledons</taxon>
        <taxon>Gunneridae</taxon>
        <taxon>Pentapetalae</taxon>
        <taxon>asterids</taxon>
        <taxon>campanulids</taxon>
        <taxon>Asterales</taxon>
        <taxon>Asteraceae</taxon>
        <taxon>Asteroideae</taxon>
        <taxon>Heliantheae alliance</taxon>
        <taxon>Heliantheae</taxon>
        <taxon>Helianthus</taxon>
    </lineage>
</organism>
<evidence type="ECO:0000256" key="1">
    <source>
        <dbReference type="ARBA" id="ARBA00004123"/>
    </source>
</evidence>
<sequence>MVMHGGNMDRRLFSDLCSKGQICAHKFTAGCQALKQVRQLGDEPKEFDIRYFGHHTCPNTSHLGA</sequence>
<dbReference type="GO" id="GO:0005634">
    <property type="term" value="C:nucleus"/>
    <property type="evidence" value="ECO:0007669"/>
    <property type="project" value="UniProtKB-SubCell"/>
</dbReference>
<dbReference type="Gene3D" id="2.20.25.80">
    <property type="entry name" value="WRKY domain"/>
    <property type="match status" value="1"/>
</dbReference>
<comment type="subcellular location">
    <subcellularLocation>
        <location evidence="1">Nucleus</location>
    </subcellularLocation>
</comment>
<dbReference type="Gramene" id="mRNA:HanXRQr2_Chr02g0054651">
    <property type="protein sequence ID" value="mRNA:HanXRQr2_Chr02g0054651"/>
    <property type="gene ID" value="HanXRQr2_Chr02g0054651"/>
</dbReference>
<keyword evidence="4" id="KW-0804">Transcription</keyword>
<dbReference type="SMART" id="SM00774">
    <property type="entry name" value="WRKY"/>
    <property type="match status" value="1"/>
</dbReference>
<gene>
    <name evidence="8" type="ORF">HannXRQ_Chr05g0133341</name>
    <name evidence="7" type="ORF">HanXRQr2_Chr02g0054651</name>
</gene>
<reference evidence="7" key="3">
    <citation type="submission" date="2020-06" db="EMBL/GenBank/DDBJ databases">
        <title>Helianthus annuus Genome sequencing and assembly Release 2.</title>
        <authorList>
            <person name="Gouzy J."/>
            <person name="Langlade N."/>
            <person name="Munos S."/>
        </authorList>
    </citation>
    <scope>NUCLEOTIDE SEQUENCE</scope>
    <source>
        <tissue evidence="7">Leaves</tissue>
    </source>
</reference>
<keyword evidence="3" id="KW-0238">DNA-binding</keyword>
<evidence type="ECO:0000256" key="5">
    <source>
        <dbReference type="ARBA" id="ARBA00023242"/>
    </source>
</evidence>
<keyword evidence="2" id="KW-0805">Transcription regulation</keyword>
<keyword evidence="5" id="KW-0539">Nucleus</keyword>
<dbReference type="GO" id="GO:0043565">
    <property type="term" value="F:sequence-specific DNA binding"/>
    <property type="evidence" value="ECO:0007669"/>
    <property type="project" value="InterPro"/>
</dbReference>
<evidence type="ECO:0000256" key="4">
    <source>
        <dbReference type="ARBA" id="ARBA00023163"/>
    </source>
</evidence>
<evidence type="ECO:0000256" key="3">
    <source>
        <dbReference type="ARBA" id="ARBA00023125"/>
    </source>
</evidence>
<dbReference type="SUPFAM" id="SSF118290">
    <property type="entry name" value="WRKY DNA-binding domain"/>
    <property type="match status" value="1"/>
</dbReference>
<keyword evidence="9" id="KW-1185">Reference proteome</keyword>
<evidence type="ECO:0000256" key="2">
    <source>
        <dbReference type="ARBA" id="ARBA00023015"/>
    </source>
</evidence>
<protein>
    <submittedName>
        <fullName evidence="8">Putative WRKY domain-containing protein</fullName>
    </submittedName>
    <submittedName>
        <fullName evidence="7">Transcription factor WRKY family</fullName>
    </submittedName>
</protein>
<feature type="domain" description="WRKY" evidence="6">
    <location>
        <begin position="13"/>
        <end position="59"/>
    </location>
</feature>
<reference evidence="7 9" key="1">
    <citation type="journal article" date="2017" name="Nature">
        <title>The sunflower genome provides insights into oil metabolism, flowering and Asterid evolution.</title>
        <authorList>
            <person name="Badouin H."/>
            <person name="Gouzy J."/>
            <person name="Grassa C.J."/>
            <person name="Murat F."/>
            <person name="Staton S.E."/>
            <person name="Cottret L."/>
            <person name="Lelandais-Briere C."/>
            <person name="Owens G.L."/>
            <person name="Carrere S."/>
            <person name="Mayjonade B."/>
            <person name="Legrand L."/>
            <person name="Gill N."/>
            <person name="Kane N.C."/>
            <person name="Bowers J.E."/>
            <person name="Hubner S."/>
            <person name="Bellec A."/>
            <person name="Berard A."/>
            <person name="Berges H."/>
            <person name="Blanchet N."/>
            <person name="Boniface M.C."/>
            <person name="Brunel D."/>
            <person name="Catrice O."/>
            <person name="Chaidir N."/>
            <person name="Claudel C."/>
            <person name="Donnadieu C."/>
            <person name="Faraut T."/>
            <person name="Fievet G."/>
            <person name="Helmstetter N."/>
            <person name="King M."/>
            <person name="Knapp S.J."/>
            <person name="Lai Z."/>
            <person name="Le Paslier M.C."/>
            <person name="Lippi Y."/>
            <person name="Lorenzon L."/>
            <person name="Mandel J.R."/>
            <person name="Marage G."/>
            <person name="Marchand G."/>
            <person name="Marquand E."/>
            <person name="Bret-Mestries E."/>
            <person name="Morien E."/>
            <person name="Nambeesan S."/>
            <person name="Nguyen T."/>
            <person name="Pegot-Espagnet P."/>
            <person name="Pouilly N."/>
            <person name="Raftis F."/>
            <person name="Sallet E."/>
            <person name="Schiex T."/>
            <person name="Thomas J."/>
            <person name="Vandecasteele C."/>
            <person name="Vares D."/>
            <person name="Vear F."/>
            <person name="Vautrin S."/>
            <person name="Crespi M."/>
            <person name="Mangin B."/>
            <person name="Burke J.M."/>
            <person name="Salse J."/>
            <person name="Munos S."/>
            <person name="Vincourt P."/>
            <person name="Rieseberg L.H."/>
            <person name="Langlade N.B."/>
        </authorList>
    </citation>
    <scope>NUCLEOTIDE SEQUENCE [LARGE SCALE GENOMIC DNA]</scope>
    <source>
        <strain evidence="9">cv. SF193</strain>
        <tissue evidence="7">Leaves</tissue>
    </source>
</reference>
<dbReference type="InParanoid" id="A0A251ULA0"/>
<dbReference type="InterPro" id="IPR036576">
    <property type="entry name" value="WRKY_dom_sf"/>
</dbReference>
<dbReference type="EMBL" id="CM007894">
    <property type="protein sequence ID" value="OTG24140.1"/>
    <property type="molecule type" value="Genomic_DNA"/>
</dbReference>
<name>A0A251ULA0_HELAN</name>
<dbReference type="Proteomes" id="UP000215914">
    <property type="component" value="Chromosome 5"/>
</dbReference>
<dbReference type="AlphaFoldDB" id="A0A251ULA0"/>
<dbReference type="Pfam" id="PF03106">
    <property type="entry name" value="WRKY"/>
    <property type="match status" value="1"/>
</dbReference>
<evidence type="ECO:0000259" key="6">
    <source>
        <dbReference type="SMART" id="SM00774"/>
    </source>
</evidence>
<evidence type="ECO:0000313" key="7">
    <source>
        <dbReference type="EMBL" id="KAF5817576.1"/>
    </source>
</evidence>
<evidence type="ECO:0000313" key="8">
    <source>
        <dbReference type="EMBL" id="OTG24140.1"/>
    </source>
</evidence>
<dbReference type="EMBL" id="MNCJ02000317">
    <property type="protein sequence ID" value="KAF5817576.1"/>
    <property type="molecule type" value="Genomic_DNA"/>
</dbReference>
<dbReference type="GO" id="GO:0003700">
    <property type="term" value="F:DNA-binding transcription factor activity"/>
    <property type="evidence" value="ECO:0007669"/>
    <property type="project" value="InterPro"/>
</dbReference>
<evidence type="ECO:0000313" key="9">
    <source>
        <dbReference type="Proteomes" id="UP000215914"/>
    </source>
</evidence>
<accession>A0A251ULA0</accession>
<proteinExistence type="predicted"/>